<name>A0A317KZP9_9BACI</name>
<dbReference type="OrthoDB" id="4331374at2"/>
<reference evidence="2 3" key="1">
    <citation type="submission" date="2018-05" db="EMBL/GenBank/DDBJ databases">
        <title>Genomic analysis of Gracilibacillus dipsosauri DD1 reveals novel features of a salt-tolerant amylase.</title>
        <authorList>
            <person name="Deutch C.E."/>
            <person name="Yang S."/>
        </authorList>
    </citation>
    <scope>NUCLEOTIDE SEQUENCE [LARGE SCALE GENOMIC DNA]</scope>
    <source>
        <strain evidence="2 3">DD1</strain>
    </source>
</reference>
<evidence type="ECO:0000256" key="1">
    <source>
        <dbReference type="SAM" id="Phobius"/>
    </source>
</evidence>
<feature type="transmembrane region" description="Helical" evidence="1">
    <location>
        <begin position="143"/>
        <end position="162"/>
    </location>
</feature>
<feature type="transmembrane region" description="Helical" evidence="1">
    <location>
        <begin position="31"/>
        <end position="50"/>
    </location>
</feature>
<evidence type="ECO:0000313" key="2">
    <source>
        <dbReference type="EMBL" id="PWU68038.1"/>
    </source>
</evidence>
<gene>
    <name evidence="2" type="ORF">DLJ74_13160</name>
</gene>
<feature type="transmembrane region" description="Helical" evidence="1">
    <location>
        <begin position="100"/>
        <end position="123"/>
    </location>
</feature>
<keyword evidence="1" id="KW-1133">Transmembrane helix</keyword>
<protein>
    <recommendedName>
        <fullName evidence="4">Phospholipid phosphatase</fullName>
    </recommendedName>
</protein>
<keyword evidence="1" id="KW-0472">Membrane</keyword>
<evidence type="ECO:0008006" key="4">
    <source>
        <dbReference type="Google" id="ProtNLM"/>
    </source>
</evidence>
<dbReference type="RefSeq" id="WP_109984815.1">
    <property type="nucleotide sequence ID" value="NZ_QGTD01000011.1"/>
</dbReference>
<keyword evidence="1" id="KW-0812">Transmembrane</keyword>
<sequence>MELYLYALLTFFYVVLWIVVIRQAQWIGWGSLLNVILLVIVGLIYDNGILTVGRFIGESSWLEKWNELRYWLHAFFTPLLVLYSYAVLKRINVHFAQHSLAKLATFLITACLILAEIIGILTIDLEPVWEYGILSYQETEDRLPIMVIAISIILLLTSIIVWRKTGFYLFFVGCLIISVTSIVQLPIPTKAMTNIGEAILLLSLVLTNYYLFRTSD</sequence>
<keyword evidence="3" id="KW-1185">Reference proteome</keyword>
<accession>A0A317KZP9</accession>
<evidence type="ECO:0000313" key="3">
    <source>
        <dbReference type="Proteomes" id="UP000245624"/>
    </source>
</evidence>
<proteinExistence type="predicted"/>
<feature type="transmembrane region" description="Helical" evidence="1">
    <location>
        <begin position="70"/>
        <end position="88"/>
    </location>
</feature>
<feature type="transmembrane region" description="Helical" evidence="1">
    <location>
        <begin position="6"/>
        <end position="24"/>
    </location>
</feature>
<dbReference type="Proteomes" id="UP000245624">
    <property type="component" value="Unassembled WGS sequence"/>
</dbReference>
<feature type="transmembrane region" description="Helical" evidence="1">
    <location>
        <begin position="193"/>
        <end position="212"/>
    </location>
</feature>
<feature type="transmembrane region" description="Helical" evidence="1">
    <location>
        <begin position="167"/>
        <end position="187"/>
    </location>
</feature>
<dbReference type="EMBL" id="QGTD01000011">
    <property type="protein sequence ID" value="PWU68038.1"/>
    <property type="molecule type" value="Genomic_DNA"/>
</dbReference>
<comment type="caution">
    <text evidence="2">The sequence shown here is derived from an EMBL/GenBank/DDBJ whole genome shotgun (WGS) entry which is preliminary data.</text>
</comment>
<dbReference type="AlphaFoldDB" id="A0A317KZP9"/>
<organism evidence="2 3">
    <name type="scientific">Gracilibacillus dipsosauri</name>
    <dbReference type="NCBI Taxonomy" id="178340"/>
    <lineage>
        <taxon>Bacteria</taxon>
        <taxon>Bacillati</taxon>
        <taxon>Bacillota</taxon>
        <taxon>Bacilli</taxon>
        <taxon>Bacillales</taxon>
        <taxon>Bacillaceae</taxon>
        <taxon>Gracilibacillus</taxon>
    </lineage>
</organism>